<gene>
    <name evidence="1" type="ORF">PFI31113_00969</name>
</gene>
<accession>A0A5E4SR29</accession>
<dbReference type="Proteomes" id="UP000382577">
    <property type="component" value="Unassembled WGS sequence"/>
</dbReference>
<reference evidence="1 2" key="1">
    <citation type="submission" date="2019-08" db="EMBL/GenBank/DDBJ databases">
        <authorList>
            <person name="Peeters C."/>
        </authorList>
    </citation>
    <scope>NUCLEOTIDE SEQUENCE [LARGE SCALE GENOMIC DNA]</scope>
    <source>
        <strain evidence="1 2">LMG 31113</strain>
    </source>
</reference>
<proteinExistence type="predicted"/>
<protein>
    <submittedName>
        <fullName evidence="1">Uncharacterized protein</fullName>
    </submittedName>
</protein>
<dbReference type="EMBL" id="CABPRW010000002">
    <property type="protein sequence ID" value="VVD78200.1"/>
    <property type="molecule type" value="Genomic_DNA"/>
</dbReference>
<name>A0A5E4SR29_9BURK</name>
<dbReference type="OrthoDB" id="6986438at2"/>
<dbReference type="AlphaFoldDB" id="A0A5E4SR29"/>
<dbReference type="RefSeq" id="WP_150598911.1">
    <property type="nucleotide sequence ID" value="NZ_CABPRW010000002.1"/>
</dbReference>
<evidence type="ECO:0000313" key="1">
    <source>
        <dbReference type="EMBL" id="VVD78200.1"/>
    </source>
</evidence>
<organism evidence="1 2">
    <name type="scientific">Pandoraea fibrosis</name>
    <dbReference type="NCBI Taxonomy" id="1891094"/>
    <lineage>
        <taxon>Bacteria</taxon>
        <taxon>Pseudomonadati</taxon>
        <taxon>Pseudomonadota</taxon>
        <taxon>Betaproteobacteria</taxon>
        <taxon>Burkholderiales</taxon>
        <taxon>Burkholderiaceae</taxon>
        <taxon>Pandoraea</taxon>
    </lineage>
</organism>
<evidence type="ECO:0000313" key="2">
    <source>
        <dbReference type="Proteomes" id="UP000382577"/>
    </source>
</evidence>
<sequence length="75" mass="8894">MYRRDEEKEKRIKTIENVIENQVLQRIDAMRSKVAWTTLLDKYSHDEIAEALVLQLSGGRYIQAPRCNCCCRQHQ</sequence>